<dbReference type="EMBL" id="CP069127">
    <property type="protein sequence ID" value="QRG70104.1"/>
    <property type="molecule type" value="Genomic_DNA"/>
</dbReference>
<keyword evidence="3" id="KW-1003">Cell membrane</keyword>
<comment type="similarity">
    <text evidence="7">Belongs to the binding-protein-dependent transport system permease family.</text>
</comment>
<feature type="transmembrane region" description="Helical" evidence="7">
    <location>
        <begin position="262"/>
        <end position="287"/>
    </location>
</feature>
<feature type="transmembrane region" description="Helical" evidence="7">
    <location>
        <begin position="162"/>
        <end position="181"/>
    </location>
</feature>
<sequence>MNLARNLMLKKEVIEASDELVKETFWQDVFRSLRKDRMAVTGGIIILLFLLMAILAPLIAPHNPYEVNLDNQFQQPSLQHWLGTDMFGRDVFSRIMYGSQISLLIGIVPSLITMSIGIVLGIIAGYFGRRTDFIIMTISDMVLSFPSLLLAMVVMYTLGASLLNIFIALSIVGWAGTARVVRAQTLSLKNKEFVEAAKAVGVKPYVIMLRHILPNCIPQLLVLFTLEIPGSILSEASLSFLGVGAQPPASSWGLMVSNGKEFLFNAPWVAIAPGVAILVIVLAFNFLGDGLRDALDPYLKQ</sequence>
<dbReference type="PANTHER" id="PTHR43386:SF1">
    <property type="entry name" value="D,D-DIPEPTIDE TRANSPORT SYSTEM PERMEASE PROTEIN DDPC-RELATED"/>
    <property type="match status" value="1"/>
</dbReference>
<evidence type="ECO:0000313" key="9">
    <source>
        <dbReference type="EMBL" id="QRG70104.1"/>
    </source>
</evidence>
<evidence type="ECO:0000259" key="8">
    <source>
        <dbReference type="PROSITE" id="PS50928"/>
    </source>
</evidence>
<evidence type="ECO:0000256" key="1">
    <source>
        <dbReference type="ARBA" id="ARBA00004651"/>
    </source>
</evidence>
<proteinExistence type="inferred from homology"/>
<accession>A0ABX7FWL5</accession>
<dbReference type="Gene3D" id="1.10.3720.10">
    <property type="entry name" value="MetI-like"/>
    <property type="match status" value="1"/>
</dbReference>
<keyword evidence="10" id="KW-1185">Reference proteome</keyword>
<protein>
    <submittedName>
        <fullName evidence="9">ABC transporter permease</fullName>
    </submittedName>
</protein>
<evidence type="ECO:0000256" key="2">
    <source>
        <dbReference type="ARBA" id="ARBA00022448"/>
    </source>
</evidence>
<dbReference type="InterPro" id="IPR000515">
    <property type="entry name" value="MetI-like"/>
</dbReference>
<keyword evidence="2 7" id="KW-0813">Transport</keyword>
<evidence type="ECO:0000313" key="10">
    <source>
        <dbReference type="Proteomes" id="UP000596248"/>
    </source>
</evidence>
<dbReference type="Pfam" id="PF00528">
    <property type="entry name" value="BPD_transp_1"/>
    <property type="match status" value="1"/>
</dbReference>
<feature type="transmembrane region" description="Helical" evidence="7">
    <location>
        <begin position="39"/>
        <end position="60"/>
    </location>
</feature>
<dbReference type="PANTHER" id="PTHR43386">
    <property type="entry name" value="OLIGOPEPTIDE TRANSPORT SYSTEM PERMEASE PROTEIN APPC"/>
    <property type="match status" value="1"/>
</dbReference>
<dbReference type="Proteomes" id="UP000596248">
    <property type="component" value="Chromosome"/>
</dbReference>
<feature type="domain" description="ABC transmembrane type-1" evidence="8">
    <location>
        <begin position="99"/>
        <end position="288"/>
    </location>
</feature>
<keyword evidence="4 7" id="KW-0812">Transmembrane</keyword>
<reference evidence="9 10" key="1">
    <citation type="submission" date="2021-01" db="EMBL/GenBank/DDBJ databases">
        <title>Identification of strong promoters based on the transcriptome of Brevibacillus choshinensis.</title>
        <authorList>
            <person name="Yao D."/>
            <person name="Zhang K."/>
            <person name="Wu J."/>
        </authorList>
    </citation>
    <scope>NUCLEOTIDE SEQUENCE [LARGE SCALE GENOMIC DNA]</scope>
    <source>
        <strain evidence="9 10">HPD31-SP3</strain>
    </source>
</reference>
<dbReference type="InterPro" id="IPR025966">
    <property type="entry name" value="OppC_N"/>
</dbReference>
<evidence type="ECO:0000256" key="6">
    <source>
        <dbReference type="ARBA" id="ARBA00023136"/>
    </source>
</evidence>
<feature type="transmembrane region" description="Helical" evidence="7">
    <location>
        <begin position="133"/>
        <end position="156"/>
    </location>
</feature>
<feature type="transmembrane region" description="Helical" evidence="7">
    <location>
        <begin position="101"/>
        <end position="126"/>
    </location>
</feature>
<dbReference type="InterPro" id="IPR050366">
    <property type="entry name" value="BP-dependent_transpt_permease"/>
</dbReference>
<organism evidence="9 10">
    <name type="scientific">Brevibacillus choshinensis</name>
    <dbReference type="NCBI Taxonomy" id="54911"/>
    <lineage>
        <taxon>Bacteria</taxon>
        <taxon>Bacillati</taxon>
        <taxon>Bacillota</taxon>
        <taxon>Bacilli</taxon>
        <taxon>Bacillales</taxon>
        <taxon>Paenibacillaceae</taxon>
        <taxon>Brevibacillus</taxon>
    </lineage>
</organism>
<keyword evidence="5 7" id="KW-1133">Transmembrane helix</keyword>
<evidence type="ECO:0000256" key="7">
    <source>
        <dbReference type="RuleBase" id="RU363032"/>
    </source>
</evidence>
<keyword evidence="6 7" id="KW-0472">Membrane</keyword>
<name>A0ABX7FWL5_BRECH</name>
<evidence type="ECO:0000256" key="3">
    <source>
        <dbReference type="ARBA" id="ARBA00022475"/>
    </source>
</evidence>
<dbReference type="InterPro" id="IPR035906">
    <property type="entry name" value="MetI-like_sf"/>
</dbReference>
<dbReference type="RefSeq" id="WP_203357078.1">
    <property type="nucleotide sequence ID" value="NZ_CP069127.1"/>
</dbReference>
<dbReference type="Pfam" id="PF12911">
    <property type="entry name" value="OppC_N"/>
    <property type="match status" value="1"/>
</dbReference>
<dbReference type="CDD" id="cd06261">
    <property type="entry name" value="TM_PBP2"/>
    <property type="match status" value="1"/>
</dbReference>
<dbReference type="PROSITE" id="PS50928">
    <property type="entry name" value="ABC_TM1"/>
    <property type="match status" value="1"/>
</dbReference>
<gene>
    <name evidence="9" type="ORF">JNE38_13880</name>
</gene>
<comment type="subcellular location">
    <subcellularLocation>
        <location evidence="1 7">Cell membrane</location>
        <topology evidence="1 7">Multi-pass membrane protein</topology>
    </subcellularLocation>
</comment>
<evidence type="ECO:0000256" key="4">
    <source>
        <dbReference type="ARBA" id="ARBA00022692"/>
    </source>
</evidence>
<evidence type="ECO:0000256" key="5">
    <source>
        <dbReference type="ARBA" id="ARBA00022989"/>
    </source>
</evidence>
<dbReference type="SUPFAM" id="SSF161098">
    <property type="entry name" value="MetI-like"/>
    <property type="match status" value="1"/>
</dbReference>